<dbReference type="GeneID" id="8383736"/>
<evidence type="ECO:0000259" key="1">
    <source>
        <dbReference type="Pfam" id="PF13482"/>
    </source>
</evidence>
<sequence>MRVEQSFIPVRGVGEQTERKLWRQGITHWDDFYPDAVGSTTAERIETFIDDARERLAHGDSHYFGRQFPSQAQWRLYESFQDGAAFFDIETTGLDQRHDTVTTVSVRQGGETKTFVRDRDLTADRLREVFADADLLVSFNGKRFDVPFLQQSFDLDGVLDRPHLDLMYPCRQIDLTGGLKQIEKDVGIQRDRPDLSGKDAVRLWYEAERGDDAALETLISYNREDVDHLETVADRVATRLHESTVPDDCTF</sequence>
<organism evidence="2 3">
    <name type="scientific">Halorhabdus utahensis (strain DSM 12940 / JCM 11049 / AX-2)</name>
    <dbReference type="NCBI Taxonomy" id="519442"/>
    <lineage>
        <taxon>Archaea</taxon>
        <taxon>Methanobacteriati</taxon>
        <taxon>Methanobacteriota</taxon>
        <taxon>Stenosarchaea group</taxon>
        <taxon>Halobacteria</taxon>
        <taxon>Halobacteriales</taxon>
        <taxon>Haloarculaceae</taxon>
        <taxon>Halorhabdus</taxon>
    </lineage>
</organism>
<dbReference type="InterPro" id="IPR036397">
    <property type="entry name" value="RNaseH_sf"/>
</dbReference>
<dbReference type="OrthoDB" id="211024at2157"/>
<dbReference type="GO" id="GO:0003676">
    <property type="term" value="F:nucleic acid binding"/>
    <property type="evidence" value="ECO:0007669"/>
    <property type="project" value="InterPro"/>
</dbReference>
<dbReference type="Pfam" id="PF13482">
    <property type="entry name" value="RNase_H_2"/>
    <property type="match status" value="1"/>
</dbReference>
<dbReference type="STRING" id="519442.Huta_1457"/>
<evidence type="ECO:0000313" key="3">
    <source>
        <dbReference type="Proteomes" id="UP000002071"/>
    </source>
</evidence>
<dbReference type="PANTHER" id="PTHR38462:SF1">
    <property type="entry name" value="YPRB RIBONUCLEASE H-LIKE DOMAIN-CONTAINING PROTEIN"/>
    <property type="match status" value="1"/>
</dbReference>
<dbReference type="Gene3D" id="3.30.420.10">
    <property type="entry name" value="Ribonuclease H-like superfamily/Ribonuclease H"/>
    <property type="match status" value="1"/>
</dbReference>
<keyword evidence="3" id="KW-1185">Reference proteome</keyword>
<evidence type="ECO:0000313" key="2">
    <source>
        <dbReference type="EMBL" id="ACV11633.1"/>
    </source>
</evidence>
<gene>
    <name evidence="2" type="ordered locus">Huta_1457</name>
</gene>
<dbReference type="AlphaFoldDB" id="C7NNV8"/>
<reference evidence="2 3" key="1">
    <citation type="journal article" date="2009" name="Stand. Genomic Sci.">
        <title>Complete genome sequence of Halorhabdus utahensis type strain (AX-2).</title>
        <authorList>
            <person name="Anderson I."/>
            <person name="Tindall B.J."/>
            <person name="Pomrenke H."/>
            <person name="Goker M."/>
            <person name="Lapidus A."/>
            <person name="Nolan M."/>
            <person name="Copeland A."/>
            <person name="Glavina Del Rio T."/>
            <person name="Chen F."/>
            <person name="Tice H."/>
            <person name="Cheng J.F."/>
            <person name="Lucas S."/>
            <person name="Chertkov O."/>
            <person name="Bruce D."/>
            <person name="Brettin T."/>
            <person name="Detter J.C."/>
            <person name="Han C."/>
            <person name="Goodwin L."/>
            <person name="Land M."/>
            <person name="Hauser L."/>
            <person name="Chang Y.J."/>
            <person name="Jeffries C.D."/>
            <person name="Pitluck S."/>
            <person name="Pati A."/>
            <person name="Mavromatis K."/>
            <person name="Ivanova N."/>
            <person name="Ovchinnikova G."/>
            <person name="Chen A."/>
            <person name="Palaniappan K."/>
            <person name="Chain P."/>
            <person name="Rohde M."/>
            <person name="Bristow J."/>
            <person name="Eisen J.A."/>
            <person name="Markowitz V."/>
            <person name="Hugenholtz P."/>
            <person name="Kyrpides N.C."/>
            <person name="Klenk H.P."/>
        </authorList>
    </citation>
    <scope>NUCLEOTIDE SEQUENCE [LARGE SCALE GENOMIC DNA]</scope>
    <source>
        <strain evidence="3">DSM 12940 / JCM 11049 / AX-2</strain>
    </source>
</reference>
<proteinExistence type="predicted"/>
<dbReference type="EMBL" id="CP001687">
    <property type="protein sequence ID" value="ACV11633.1"/>
    <property type="molecule type" value="Genomic_DNA"/>
</dbReference>
<dbReference type="InterPro" id="IPR038720">
    <property type="entry name" value="YprB_RNase_H-like_dom"/>
</dbReference>
<dbReference type="eggNOG" id="arCOG03130">
    <property type="taxonomic scope" value="Archaea"/>
</dbReference>
<dbReference type="PANTHER" id="PTHR38462">
    <property type="entry name" value="EXONUCLEASE-LIKE PROTEIN"/>
    <property type="match status" value="1"/>
</dbReference>
<accession>C7NNV8</accession>
<protein>
    <recommendedName>
        <fullName evidence="1">YprB ribonuclease H-like domain-containing protein</fullName>
    </recommendedName>
</protein>
<dbReference type="HOGENOM" id="CLU_073770_0_0_2"/>
<dbReference type="RefSeq" id="WP_015789207.1">
    <property type="nucleotide sequence ID" value="NC_013158.1"/>
</dbReference>
<dbReference type="KEGG" id="hut:Huta_1457"/>
<dbReference type="Proteomes" id="UP000002071">
    <property type="component" value="Chromosome"/>
</dbReference>
<feature type="domain" description="YprB ribonuclease H-like" evidence="1">
    <location>
        <begin position="85"/>
        <end position="236"/>
    </location>
</feature>
<dbReference type="SUPFAM" id="SSF53098">
    <property type="entry name" value="Ribonuclease H-like"/>
    <property type="match status" value="1"/>
</dbReference>
<name>C7NNV8_HALUD</name>
<dbReference type="InterPro" id="IPR012337">
    <property type="entry name" value="RNaseH-like_sf"/>
</dbReference>